<reference evidence="3" key="1">
    <citation type="submission" date="2019-11" db="EMBL/GenBank/DDBJ databases">
        <title>Leishmania tarentolae CDS.</title>
        <authorList>
            <person name="Goto Y."/>
            <person name="Yamagishi J."/>
        </authorList>
    </citation>
    <scope>NUCLEOTIDE SEQUENCE [LARGE SCALE GENOMIC DNA]</scope>
    <source>
        <strain evidence="3">Parrot Tar II</strain>
    </source>
</reference>
<proteinExistence type="predicted"/>
<protein>
    <recommendedName>
        <fullName evidence="5">Membrane-associated protein</fullName>
    </recommendedName>
</protein>
<keyword evidence="2" id="KW-0732">Signal</keyword>
<name>A0A640KEP0_LEITA</name>
<gene>
    <name evidence="3" type="ORF">LtaPh_1901400</name>
</gene>
<comment type="caution">
    <text evidence="3">The sequence shown here is derived from an EMBL/GenBank/DDBJ whole genome shotgun (WGS) entry which is preliminary data.</text>
</comment>
<evidence type="ECO:0000256" key="1">
    <source>
        <dbReference type="SAM" id="MobiDB-lite"/>
    </source>
</evidence>
<dbReference type="EMBL" id="BLBS01000024">
    <property type="protein sequence ID" value="GET87902.1"/>
    <property type="molecule type" value="Genomic_DNA"/>
</dbReference>
<dbReference type="Proteomes" id="UP000419144">
    <property type="component" value="Unassembled WGS sequence"/>
</dbReference>
<evidence type="ECO:0000313" key="4">
    <source>
        <dbReference type="Proteomes" id="UP000419144"/>
    </source>
</evidence>
<evidence type="ECO:0008006" key="5">
    <source>
        <dbReference type="Google" id="ProtNLM"/>
    </source>
</evidence>
<accession>A0A640KEP0</accession>
<feature type="chain" id="PRO_5024919086" description="Membrane-associated protein" evidence="2">
    <location>
        <begin position="23"/>
        <end position="1482"/>
    </location>
</feature>
<evidence type="ECO:0000313" key="3">
    <source>
        <dbReference type="EMBL" id="GET87902.1"/>
    </source>
</evidence>
<keyword evidence="4" id="KW-1185">Reference proteome</keyword>
<feature type="signal peptide" evidence="2">
    <location>
        <begin position="1"/>
        <end position="22"/>
    </location>
</feature>
<evidence type="ECO:0000256" key="2">
    <source>
        <dbReference type="SAM" id="SignalP"/>
    </source>
</evidence>
<dbReference type="VEuPathDB" id="TriTrypDB:LtaPh_1901400"/>
<sequence length="1482" mass="157474">MVQRALAALLLLLCFLVARNEAALTAPFGGCEAGTSGYAIHSRSQNDKGMQYLMDNGIAFAFLPATIANGVVTWENGQVAVWTPPDFQPPSDDHYHLILRNDGAWAVISMPFAWNYLCTDSREDAETPVTTTQMPSPTPAPRVHLQILPPSFQSENSGSSGFASFFVTTTLDSLTTSTVAAPPPSVPTVSSVMQTLRAAVFAAAPTVDVMDFTSNVVYLSATAALLQDMQALRAANIVIAVRLGATGPVSALLTDANSTSICFSVPNELYNVSVVTSHALSLVTLNTPDSLVVGSQLRITPVLIALQQMPVGVILSDESILESTDILATVRFAGVGTVSPYTTDISDVITSTLSFSMVNNGAVGSRCTASTLPIRYFITRYDMRFLVPGSYVERVHAGRKSVCATYNGKSVVVAPLAIQDIAATTTAASFPAGAAIPIRLQGGTTTGIARGAYEAFASALTDCTLEGKKLSLLPVNSFTSSSDSATVPDALLLSSSEVATGSYVCMRRTSTNTKFLVRYHGKPVTVGATSMLPSAAATAPVLTIFNGSSGSLTLLGFVRPPTSADDTAAYLSAASTVSEAYRVFRFVAVTAGATAVDKAAGCRRFKQEATQDASKGVMQFSFPLYLQHTNGVLCADDEYVRIDYTVIQPTNWLTSMAGVSDFASRTLVLSSGPEHDAVPLSVRSGNFVSVVSGMAVRVSQDGSCAFGYTARIQSYDTQHYIPIPTTSAGVYTVCAGLYNEAGTSMFVSTGAQVHLASYAQGRRKWMHEVGIERKVWTPCGSASMCGLNTQQAYVKVCNSAVRRNTWPQRLDGAFVGSNSVMVLMAGNLYKTQAIVLMSDVYVPVAAASVHCQQFSLLQLSTDNGATYGSAAVVLGSSPQVALSPITDVSGVVVGLVPWNTTCRSVHTGADLMVARTAAGVSVIDMSGLLFTKTEGYFAVCVRNGAAWAPVTNTYIKVVVDAVAVYQAEAISTGNELTNQKGIRLYQTQTETWAVLGTFSPSVNVFLRLVWVNSTCTTDAAYTAALRYISPSSAHVTVEASLIAAAPEGAVAPRLCLCYTVNTFGNTTAPMPFEEHRDRFVTVTGLTLSSLFYLPHLELSVLAPVDTRILLTDPQDPPITQVSLQVMSNQHDVPQCGAGATYAAVLTIEVDDLGRRWMTVPAWVPESLGGIGTTNVYVKMCATASSSANPEFVAVDAYLILSTKATNLAGNPMLLRLTFLPLNSSTDLLDYTAAQYALVNYSATELRVSEAVVLVASLGNNAFELFIDDTLKTGAAPQSTTTPTQQLYEILAKGINLPLFVNGRDNLTAWFALAKAEAVHLVDQTFVDGYPALNLTTSESAGKSINYTGLSIALFCAVVAPTVIGFVAFSLQQTIPTLSHLRFGKRAAVYVETGDSPPPRNPRSSVDLAVEGSAEKDEAHDFPLVAPRAEDTTQCPLYDSEDERVTHEMRDMGTSPPLRNDTFAMAHPKGVSSRSSVEDEEKR</sequence>
<feature type="region of interest" description="Disordered" evidence="1">
    <location>
        <begin position="1449"/>
        <end position="1482"/>
    </location>
</feature>
<organism evidence="3 4">
    <name type="scientific">Leishmania tarentolae</name>
    <name type="common">Sauroleishmania tarentolae</name>
    <dbReference type="NCBI Taxonomy" id="5689"/>
    <lineage>
        <taxon>Eukaryota</taxon>
        <taxon>Discoba</taxon>
        <taxon>Euglenozoa</taxon>
        <taxon>Kinetoplastea</taxon>
        <taxon>Metakinetoplastina</taxon>
        <taxon>Trypanosomatida</taxon>
        <taxon>Trypanosomatidae</taxon>
        <taxon>Leishmaniinae</taxon>
        <taxon>Leishmania</taxon>
        <taxon>lizard Leishmania</taxon>
    </lineage>
</organism>
<dbReference type="OrthoDB" id="271480at2759"/>